<name>A0A4P9Z539_9FUNG</name>
<gene>
    <name evidence="8" type="ORF">SYNPS1DRAFT_13057</name>
</gene>
<reference evidence="9" key="1">
    <citation type="journal article" date="2018" name="Nat. Microbiol.">
        <title>Leveraging single-cell genomics to expand the fungal tree of life.</title>
        <authorList>
            <person name="Ahrendt S.R."/>
            <person name="Quandt C.A."/>
            <person name="Ciobanu D."/>
            <person name="Clum A."/>
            <person name="Salamov A."/>
            <person name="Andreopoulos B."/>
            <person name="Cheng J.F."/>
            <person name="Woyke T."/>
            <person name="Pelin A."/>
            <person name="Henrissat B."/>
            <person name="Reynolds N.K."/>
            <person name="Benny G.L."/>
            <person name="Smith M.E."/>
            <person name="James T.Y."/>
            <person name="Grigoriev I.V."/>
        </authorList>
    </citation>
    <scope>NUCLEOTIDE SEQUENCE [LARGE SCALE GENOMIC DNA]</scope>
    <source>
        <strain evidence="9">Benny S71-1</strain>
    </source>
</reference>
<feature type="transmembrane region" description="Helical" evidence="7">
    <location>
        <begin position="579"/>
        <end position="598"/>
    </location>
</feature>
<organism evidence="8 9">
    <name type="scientific">Syncephalis pseudoplumigaleata</name>
    <dbReference type="NCBI Taxonomy" id="1712513"/>
    <lineage>
        <taxon>Eukaryota</taxon>
        <taxon>Fungi</taxon>
        <taxon>Fungi incertae sedis</taxon>
        <taxon>Zoopagomycota</taxon>
        <taxon>Zoopagomycotina</taxon>
        <taxon>Zoopagomycetes</taxon>
        <taxon>Zoopagales</taxon>
        <taxon>Piptocephalidaceae</taxon>
        <taxon>Syncephalis</taxon>
    </lineage>
</organism>
<feature type="chain" id="PRO_5020856669" description="Transmembrane 9 superfamily member" evidence="7">
    <location>
        <begin position="28"/>
        <end position="649"/>
    </location>
</feature>
<evidence type="ECO:0000313" key="9">
    <source>
        <dbReference type="Proteomes" id="UP000278143"/>
    </source>
</evidence>
<feature type="transmembrane region" description="Helical" evidence="7">
    <location>
        <begin position="510"/>
        <end position="533"/>
    </location>
</feature>
<dbReference type="InterPro" id="IPR004240">
    <property type="entry name" value="EMP70"/>
</dbReference>
<dbReference type="Proteomes" id="UP000278143">
    <property type="component" value="Unassembled WGS sequence"/>
</dbReference>
<keyword evidence="3 7" id="KW-0812">Transmembrane</keyword>
<dbReference type="PANTHER" id="PTHR10766">
    <property type="entry name" value="TRANSMEMBRANE 9 SUPERFAMILY PROTEIN"/>
    <property type="match status" value="1"/>
</dbReference>
<accession>A0A4P9Z539</accession>
<evidence type="ECO:0000256" key="3">
    <source>
        <dbReference type="ARBA" id="ARBA00022692"/>
    </source>
</evidence>
<dbReference type="PANTHER" id="PTHR10766:SF111">
    <property type="entry name" value="TRANSMEMBRANE 9 SUPERFAMILY MEMBER 2"/>
    <property type="match status" value="1"/>
</dbReference>
<feature type="transmembrane region" description="Helical" evidence="7">
    <location>
        <begin position="450"/>
        <end position="473"/>
    </location>
</feature>
<evidence type="ECO:0000256" key="1">
    <source>
        <dbReference type="ARBA" id="ARBA00004141"/>
    </source>
</evidence>
<evidence type="ECO:0000256" key="6">
    <source>
        <dbReference type="ARBA" id="ARBA00023136"/>
    </source>
</evidence>
<feature type="transmembrane region" description="Helical" evidence="7">
    <location>
        <begin position="414"/>
        <end position="438"/>
    </location>
</feature>
<feature type="signal peptide" evidence="7">
    <location>
        <begin position="1"/>
        <end position="27"/>
    </location>
</feature>
<evidence type="ECO:0000313" key="8">
    <source>
        <dbReference type="EMBL" id="RKP27192.1"/>
    </source>
</evidence>
<evidence type="ECO:0000256" key="2">
    <source>
        <dbReference type="ARBA" id="ARBA00005227"/>
    </source>
</evidence>
<keyword evidence="4 7" id="KW-0732">Signal</keyword>
<proteinExistence type="inferred from homology"/>
<dbReference type="EMBL" id="KZ989253">
    <property type="protein sequence ID" value="RKP27192.1"/>
    <property type="molecule type" value="Genomic_DNA"/>
</dbReference>
<feature type="transmembrane region" description="Helical" evidence="7">
    <location>
        <begin position="539"/>
        <end position="567"/>
    </location>
</feature>
<dbReference type="GO" id="GO:0016020">
    <property type="term" value="C:membrane"/>
    <property type="evidence" value="ECO:0007669"/>
    <property type="project" value="UniProtKB-SubCell"/>
</dbReference>
<keyword evidence="6 7" id="KW-0472">Membrane</keyword>
<keyword evidence="5 7" id="KW-1133">Transmembrane helix</keyword>
<feature type="transmembrane region" description="Helical" evidence="7">
    <location>
        <begin position="377"/>
        <end position="402"/>
    </location>
</feature>
<comment type="subcellular location">
    <subcellularLocation>
        <location evidence="1">Membrane</location>
        <topology evidence="1">Multi-pass membrane protein</topology>
    </subcellularLocation>
</comment>
<dbReference type="Pfam" id="PF02990">
    <property type="entry name" value="EMP70"/>
    <property type="match status" value="1"/>
</dbReference>
<dbReference type="GO" id="GO:0072657">
    <property type="term" value="P:protein localization to membrane"/>
    <property type="evidence" value="ECO:0007669"/>
    <property type="project" value="TreeGrafter"/>
</dbReference>
<evidence type="ECO:0000256" key="7">
    <source>
        <dbReference type="RuleBase" id="RU363079"/>
    </source>
</evidence>
<dbReference type="GO" id="GO:0007034">
    <property type="term" value="P:vacuolar transport"/>
    <property type="evidence" value="ECO:0007669"/>
    <property type="project" value="TreeGrafter"/>
</dbReference>
<protein>
    <recommendedName>
        <fullName evidence="7">Transmembrane 9 superfamily member</fullName>
    </recommendedName>
</protein>
<evidence type="ECO:0000256" key="5">
    <source>
        <dbReference type="ARBA" id="ARBA00022989"/>
    </source>
</evidence>
<dbReference type="OrthoDB" id="1666796at2759"/>
<keyword evidence="9" id="KW-1185">Reference proteome</keyword>
<dbReference type="AlphaFoldDB" id="A0A4P9Z539"/>
<evidence type="ECO:0000256" key="4">
    <source>
        <dbReference type="ARBA" id="ARBA00022729"/>
    </source>
</evidence>
<sequence>MRYDGATRRLGWPLLLLAHLWPLATQAFYLPGVAPRDYRQGERVELTVNPVTPKIDALGSQLRSVIPYNYYMKQFHFCQPEGGPKSRAASLGAILSGDRLYNSPFNLVMLHNTTCNVLCKTDAIPKEDIGFIANRIREHYAYNWLIDGLPAAHIKIDRQSGEPFYSVGFNLGQAHPDWATNQTESVPVTLHNHYHIRVQYHTNDEVNHRIVGVIVSPYSKHTLLSQNGTADCNATEPLVLNEHEDHPGIVYTYDVSWEPSDIPWGTRWDNYLHVFDPSIHWFSLTISAVVVIFLTGMVAMIMLKALHKDIARYNVDEEQDDIREDFGWKLVHGDVFRAPPHAMLLSVLVGNGAQLLCMAAVTLVFAVLGFLSPSNRGALITVIVTFYMLFGCVAGYVSARLYKMFGGEEWKTNIALTAFFFPGIIFGIIFFINIFLLSAHSSDAVPFGTLAALFAMWFLISTPLTFVGAYFGFKKLASIYTYAIEHPVRTNQIPRQIPEQAVYLRPLPTMFMAGVLPFSAIFIELYFIMNSIWYHKIYYVFGFLFLVFIIAAITCSQVAVLMCYFHLCTEDYRWWWRSFFTSGACALYTSAFAVYYYYTRLDINSFTSTVLYFGWTGIMTLMLFVMTGAIGFAACLLFTRKIYSAIKVD</sequence>
<feature type="transmembrane region" description="Helical" evidence="7">
    <location>
        <begin position="344"/>
        <end position="371"/>
    </location>
</feature>
<feature type="transmembrane region" description="Helical" evidence="7">
    <location>
        <begin position="610"/>
        <end position="638"/>
    </location>
</feature>
<feature type="transmembrane region" description="Helical" evidence="7">
    <location>
        <begin position="281"/>
        <end position="303"/>
    </location>
</feature>
<comment type="similarity">
    <text evidence="2 7">Belongs to the nonaspanin (TM9SF) (TC 9.A.2) family.</text>
</comment>
<dbReference type="GO" id="GO:0005737">
    <property type="term" value="C:cytoplasm"/>
    <property type="evidence" value="ECO:0007669"/>
    <property type="project" value="UniProtKB-ARBA"/>
</dbReference>